<dbReference type="AlphaFoldDB" id="A0A413VPP0"/>
<keyword evidence="1" id="KW-0812">Transmembrane</keyword>
<comment type="caution">
    <text evidence="2">The sequence shown here is derived from an EMBL/GenBank/DDBJ whole genome shotgun (WGS) entry which is preliminary data.</text>
</comment>
<feature type="transmembrane region" description="Helical" evidence="1">
    <location>
        <begin position="97"/>
        <end position="116"/>
    </location>
</feature>
<dbReference type="EMBL" id="QSGO01000006">
    <property type="protein sequence ID" value="RHB35531.1"/>
    <property type="molecule type" value="Genomic_DNA"/>
</dbReference>
<proteinExistence type="predicted"/>
<organism evidence="2 3">
    <name type="scientific">Bacteroides nordii</name>
    <dbReference type="NCBI Taxonomy" id="291645"/>
    <lineage>
        <taxon>Bacteria</taxon>
        <taxon>Pseudomonadati</taxon>
        <taxon>Bacteroidota</taxon>
        <taxon>Bacteroidia</taxon>
        <taxon>Bacteroidales</taxon>
        <taxon>Bacteroidaceae</taxon>
        <taxon>Bacteroides</taxon>
    </lineage>
</organism>
<dbReference type="GeneID" id="69504287"/>
<feature type="transmembrane region" description="Helical" evidence="1">
    <location>
        <begin position="58"/>
        <end position="76"/>
    </location>
</feature>
<feature type="transmembrane region" description="Helical" evidence="1">
    <location>
        <begin position="23"/>
        <end position="46"/>
    </location>
</feature>
<dbReference type="Proteomes" id="UP000284379">
    <property type="component" value="Unassembled WGS sequence"/>
</dbReference>
<evidence type="ECO:0000256" key="1">
    <source>
        <dbReference type="SAM" id="Phobius"/>
    </source>
</evidence>
<reference evidence="2 3" key="1">
    <citation type="submission" date="2018-08" db="EMBL/GenBank/DDBJ databases">
        <title>A genome reference for cultivated species of the human gut microbiota.</title>
        <authorList>
            <person name="Zou Y."/>
            <person name="Xue W."/>
            <person name="Luo G."/>
        </authorList>
    </citation>
    <scope>NUCLEOTIDE SEQUENCE [LARGE SCALE GENOMIC DNA]</scope>
    <source>
        <strain evidence="2 3">AM40-30BH</strain>
    </source>
</reference>
<sequence length="194" mass="21613">MNKDKALESVNEIKELMEKSSRFVSLSGMTAVMAGTYSLVGAYVVARVFKSEASLTEMILVASLVLIASVITACILSCYKARKTGQKIFSKLTYRTLWNFSLPLLVGGLFCIALLLHENYGVISSVMLLFYGLSLVNVSKFTYSNVAWLGYGFLLLGVVDCFFEGYALMFWTIGFGGLHILYGILFYLQYERSK</sequence>
<keyword evidence="1" id="KW-1133">Transmembrane helix</keyword>
<feature type="transmembrane region" description="Helical" evidence="1">
    <location>
        <begin position="169"/>
        <end position="188"/>
    </location>
</feature>
<keyword evidence="1" id="KW-0472">Membrane</keyword>
<accession>A0A413VPP0</accession>
<name>A0A413VPP0_9BACE</name>
<feature type="transmembrane region" description="Helical" evidence="1">
    <location>
        <begin position="146"/>
        <end position="163"/>
    </location>
</feature>
<feature type="transmembrane region" description="Helical" evidence="1">
    <location>
        <begin position="122"/>
        <end position="139"/>
    </location>
</feature>
<evidence type="ECO:0000313" key="2">
    <source>
        <dbReference type="EMBL" id="RHB35531.1"/>
    </source>
</evidence>
<evidence type="ECO:0000313" key="3">
    <source>
        <dbReference type="Proteomes" id="UP000284379"/>
    </source>
</evidence>
<gene>
    <name evidence="2" type="ORF">DW888_10455</name>
</gene>
<protein>
    <submittedName>
        <fullName evidence="2">Uncharacterized protein</fullName>
    </submittedName>
</protein>
<dbReference type="RefSeq" id="WP_025868300.1">
    <property type="nucleotide sequence ID" value="NZ_CABJFV010000006.1"/>
</dbReference>